<proteinExistence type="predicted"/>
<keyword evidence="2" id="KW-1185">Reference proteome</keyword>
<dbReference type="Proteomes" id="UP000729402">
    <property type="component" value="Unassembled WGS sequence"/>
</dbReference>
<gene>
    <name evidence="1" type="ORF">GUJ93_ZPchr0006g41094</name>
</gene>
<comment type="caution">
    <text evidence="1">The sequence shown here is derived from an EMBL/GenBank/DDBJ whole genome shotgun (WGS) entry which is preliminary data.</text>
</comment>
<accession>A0A8J5SVJ9</accession>
<reference evidence="1" key="2">
    <citation type="submission" date="2021-02" db="EMBL/GenBank/DDBJ databases">
        <authorList>
            <person name="Kimball J.A."/>
            <person name="Haas M.W."/>
            <person name="Macchietto M."/>
            <person name="Kono T."/>
            <person name="Duquette J."/>
            <person name="Shao M."/>
        </authorList>
    </citation>
    <scope>NUCLEOTIDE SEQUENCE</scope>
    <source>
        <tissue evidence="1">Fresh leaf tissue</tissue>
    </source>
</reference>
<reference evidence="1" key="1">
    <citation type="journal article" date="2021" name="bioRxiv">
        <title>Whole Genome Assembly and Annotation of Northern Wild Rice, Zizania palustris L., Supports a Whole Genome Duplication in the Zizania Genus.</title>
        <authorList>
            <person name="Haas M."/>
            <person name="Kono T."/>
            <person name="Macchietto M."/>
            <person name="Millas R."/>
            <person name="McGilp L."/>
            <person name="Shao M."/>
            <person name="Duquette J."/>
            <person name="Hirsch C.N."/>
            <person name="Kimball J."/>
        </authorList>
    </citation>
    <scope>NUCLEOTIDE SEQUENCE</scope>
    <source>
        <tissue evidence="1">Fresh leaf tissue</tissue>
    </source>
</reference>
<sequence length="76" mass="8083">MSALARRFCPADGLHCPVDVLHRSLPPPRRLLPLLLLPIATIGHSCPALPYCYCQRLPLPAAATSGAASHSLVFVA</sequence>
<evidence type="ECO:0000313" key="2">
    <source>
        <dbReference type="Proteomes" id="UP000729402"/>
    </source>
</evidence>
<dbReference type="AlphaFoldDB" id="A0A8J5SVJ9"/>
<protein>
    <submittedName>
        <fullName evidence="1">Uncharacterized protein</fullName>
    </submittedName>
</protein>
<evidence type="ECO:0000313" key="1">
    <source>
        <dbReference type="EMBL" id="KAG8076152.1"/>
    </source>
</evidence>
<dbReference type="EMBL" id="JAAALK010000283">
    <property type="protein sequence ID" value="KAG8076152.1"/>
    <property type="molecule type" value="Genomic_DNA"/>
</dbReference>
<organism evidence="1 2">
    <name type="scientific">Zizania palustris</name>
    <name type="common">Northern wild rice</name>
    <dbReference type="NCBI Taxonomy" id="103762"/>
    <lineage>
        <taxon>Eukaryota</taxon>
        <taxon>Viridiplantae</taxon>
        <taxon>Streptophyta</taxon>
        <taxon>Embryophyta</taxon>
        <taxon>Tracheophyta</taxon>
        <taxon>Spermatophyta</taxon>
        <taxon>Magnoliopsida</taxon>
        <taxon>Liliopsida</taxon>
        <taxon>Poales</taxon>
        <taxon>Poaceae</taxon>
        <taxon>BOP clade</taxon>
        <taxon>Oryzoideae</taxon>
        <taxon>Oryzeae</taxon>
        <taxon>Zizaniinae</taxon>
        <taxon>Zizania</taxon>
    </lineage>
</organism>
<name>A0A8J5SVJ9_ZIZPA</name>